<dbReference type="GO" id="GO:0005634">
    <property type="term" value="C:nucleus"/>
    <property type="evidence" value="ECO:0007669"/>
    <property type="project" value="TreeGrafter"/>
</dbReference>
<dbReference type="EMBL" id="JANBVO010000001">
    <property type="protein sequence ID" value="KAJ9157396.1"/>
    <property type="molecule type" value="Genomic_DNA"/>
</dbReference>
<gene>
    <name evidence="5" type="ORF">NKR23_g385</name>
</gene>
<feature type="compositionally biased region" description="Basic and acidic residues" evidence="3">
    <location>
        <begin position="91"/>
        <end position="104"/>
    </location>
</feature>
<dbReference type="GO" id="GO:0001080">
    <property type="term" value="P:nitrogen catabolite activation of transcription from RNA polymerase II promoter"/>
    <property type="evidence" value="ECO:0007669"/>
    <property type="project" value="TreeGrafter"/>
</dbReference>
<dbReference type="SMART" id="SM00906">
    <property type="entry name" value="Fungal_trans"/>
    <property type="match status" value="1"/>
</dbReference>
<dbReference type="GO" id="GO:0003677">
    <property type="term" value="F:DNA binding"/>
    <property type="evidence" value="ECO:0007669"/>
    <property type="project" value="InterPro"/>
</dbReference>
<dbReference type="InterPro" id="IPR050797">
    <property type="entry name" value="Carb_Metab_Trans_Reg"/>
</dbReference>
<sequence length="794" mass="88058">MEAPLSQPSQTLQPSQPQPQPQLSSQPIGSRRYKSRRHRPCDLCRARKVACAIETQPPCELCRSKGRPCTFVNGPGLRRRPARPAAVPEDGEQRQPGQDEEHQDVQHDAGLMIPVGDFAIPDFDFSFDAHDQLPAQGTDGSAGAVSDPFSSIQVLYDQLGPMELGLGDIANSGSAPVYPQHETMETQALQQHPAERQALRLEPQTPDTGSGLLKTITLEHQQRRSYRFVGPSGELDSYLISRRRRNAHLQSESPYTAITYQYTSPLEASTADFQPPSVFTVADTPRLENTEPKLELASVDQLRLKFRKLISNSFARELIRLFFHFISPSFPILSSRQIPTTDDDVDKMPLAFVAAICATSLPFIIYDDALCVEHSDAPSPTEVFRIAWTALQLESHDVRLSTIQASLLVLQRQAREDLFGEASVNWRLCGMVVASCQTLGLNRDPTCWKMLEPWERRLRKRLWWAVFVTETWTAFGQGMPSHIDLDQCDVPLLEMDDFRDDGVRSEDVRGSERHAHQFYYLVPLTLILRDINTAFFTVRAMRSTTGDLQLALNTAKPLRARLMQWHQSLPPSLRLTHGAGSTAESQPGSSSGIDNDLSSTGSLRLAYVVAHLSLFRALLRPLAMAALTAQSLSDQPSFWDSEGAVAVVQGALGSAKELVNFIESLTAADWDSFWHSWSKHNFAIGSTFLMHLLVLTQASQGATPTGFSPPQESPTHFAALAQAYSPSSAGSPSQDSSFFFSGVHSELQALAKRWRWALRLAERGAGGQKGLMSASLRRTEALFREWQIGKGGSR</sequence>
<dbReference type="GO" id="GO:0000981">
    <property type="term" value="F:DNA-binding transcription factor activity, RNA polymerase II-specific"/>
    <property type="evidence" value="ECO:0007669"/>
    <property type="project" value="InterPro"/>
</dbReference>
<name>A0AA38SD30_9PEZI</name>
<evidence type="ECO:0000313" key="6">
    <source>
        <dbReference type="Proteomes" id="UP001174694"/>
    </source>
</evidence>
<feature type="region of interest" description="Disordered" evidence="3">
    <location>
        <begin position="72"/>
        <end position="104"/>
    </location>
</feature>
<dbReference type="GO" id="GO:0006351">
    <property type="term" value="P:DNA-templated transcription"/>
    <property type="evidence" value="ECO:0007669"/>
    <property type="project" value="InterPro"/>
</dbReference>
<dbReference type="InterPro" id="IPR036864">
    <property type="entry name" value="Zn2-C6_fun-type_DNA-bd_sf"/>
</dbReference>
<accession>A0AA38SD30</accession>
<dbReference type="Pfam" id="PF04082">
    <property type="entry name" value="Fungal_trans"/>
    <property type="match status" value="1"/>
</dbReference>
<evidence type="ECO:0000256" key="3">
    <source>
        <dbReference type="SAM" id="MobiDB-lite"/>
    </source>
</evidence>
<dbReference type="InterPro" id="IPR007219">
    <property type="entry name" value="XnlR_reg_dom"/>
</dbReference>
<dbReference type="AlphaFoldDB" id="A0AA38SD30"/>
<keyword evidence="1" id="KW-0479">Metal-binding</keyword>
<dbReference type="PROSITE" id="PS50048">
    <property type="entry name" value="ZN2_CY6_FUNGAL_2"/>
    <property type="match status" value="1"/>
</dbReference>
<dbReference type="SUPFAM" id="SSF57701">
    <property type="entry name" value="Zn2/Cys6 DNA-binding domain"/>
    <property type="match status" value="1"/>
</dbReference>
<dbReference type="Proteomes" id="UP001174694">
    <property type="component" value="Unassembled WGS sequence"/>
</dbReference>
<feature type="compositionally biased region" description="Polar residues" evidence="3">
    <location>
        <begin position="582"/>
        <end position="595"/>
    </location>
</feature>
<dbReference type="SMART" id="SM00066">
    <property type="entry name" value="GAL4"/>
    <property type="match status" value="1"/>
</dbReference>
<evidence type="ECO:0000313" key="5">
    <source>
        <dbReference type="EMBL" id="KAJ9157396.1"/>
    </source>
</evidence>
<dbReference type="Gene3D" id="4.10.240.10">
    <property type="entry name" value="Zn(2)-C6 fungal-type DNA-binding domain"/>
    <property type="match status" value="1"/>
</dbReference>
<feature type="domain" description="Zn(2)-C6 fungal-type" evidence="4">
    <location>
        <begin position="40"/>
        <end position="71"/>
    </location>
</feature>
<evidence type="ECO:0000256" key="1">
    <source>
        <dbReference type="ARBA" id="ARBA00022723"/>
    </source>
</evidence>
<dbReference type="PANTHER" id="PTHR31668">
    <property type="entry name" value="GLUCOSE TRANSPORT TRANSCRIPTION REGULATOR RGT1-RELATED-RELATED"/>
    <property type="match status" value="1"/>
</dbReference>
<comment type="caution">
    <text evidence="5">The sequence shown here is derived from an EMBL/GenBank/DDBJ whole genome shotgun (WGS) entry which is preliminary data.</text>
</comment>
<dbReference type="PROSITE" id="PS00463">
    <property type="entry name" value="ZN2_CY6_FUNGAL_1"/>
    <property type="match status" value="1"/>
</dbReference>
<keyword evidence="6" id="KW-1185">Reference proteome</keyword>
<dbReference type="CDD" id="cd12148">
    <property type="entry name" value="fungal_TF_MHR"/>
    <property type="match status" value="1"/>
</dbReference>
<dbReference type="InterPro" id="IPR001138">
    <property type="entry name" value="Zn2Cys6_DnaBD"/>
</dbReference>
<organism evidence="5 6">
    <name type="scientific">Pleurostoma richardsiae</name>
    <dbReference type="NCBI Taxonomy" id="41990"/>
    <lineage>
        <taxon>Eukaryota</taxon>
        <taxon>Fungi</taxon>
        <taxon>Dikarya</taxon>
        <taxon>Ascomycota</taxon>
        <taxon>Pezizomycotina</taxon>
        <taxon>Sordariomycetes</taxon>
        <taxon>Sordariomycetidae</taxon>
        <taxon>Calosphaeriales</taxon>
        <taxon>Pleurostomataceae</taxon>
        <taxon>Pleurostoma</taxon>
    </lineage>
</organism>
<proteinExistence type="predicted"/>
<keyword evidence="2" id="KW-0539">Nucleus</keyword>
<dbReference type="CDD" id="cd00067">
    <property type="entry name" value="GAL4"/>
    <property type="match status" value="1"/>
</dbReference>
<feature type="region of interest" description="Disordered" evidence="3">
    <location>
        <begin position="576"/>
        <end position="595"/>
    </location>
</feature>
<evidence type="ECO:0000256" key="2">
    <source>
        <dbReference type="ARBA" id="ARBA00023242"/>
    </source>
</evidence>
<reference evidence="5" key="1">
    <citation type="submission" date="2022-07" db="EMBL/GenBank/DDBJ databases">
        <title>Fungi with potential for degradation of polypropylene.</title>
        <authorList>
            <person name="Gostincar C."/>
        </authorList>
    </citation>
    <scope>NUCLEOTIDE SEQUENCE</scope>
    <source>
        <strain evidence="5">EXF-13308</strain>
    </source>
</reference>
<dbReference type="GO" id="GO:0008270">
    <property type="term" value="F:zinc ion binding"/>
    <property type="evidence" value="ECO:0007669"/>
    <property type="project" value="InterPro"/>
</dbReference>
<feature type="compositionally biased region" description="Low complexity" evidence="3">
    <location>
        <begin position="1"/>
        <end position="27"/>
    </location>
</feature>
<feature type="region of interest" description="Disordered" evidence="3">
    <location>
        <begin position="1"/>
        <end position="39"/>
    </location>
</feature>
<dbReference type="PANTHER" id="PTHR31668:SF4">
    <property type="entry name" value="TRANSCRIPTIONAL ACTIVATOR PROTEIN DAL81"/>
    <property type="match status" value="1"/>
</dbReference>
<evidence type="ECO:0000259" key="4">
    <source>
        <dbReference type="PROSITE" id="PS50048"/>
    </source>
</evidence>
<protein>
    <submittedName>
        <fullName evidence="5">Fungal specific transcription factor domain containing protein</fullName>
    </submittedName>
</protein>